<gene>
    <name evidence="4" type="ORF">COV58_04140</name>
</gene>
<comment type="caution">
    <text evidence="4">The sequence shown here is derived from an EMBL/GenBank/DDBJ whole genome shotgun (WGS) entry which is preliminary data.</text>
</comment>
<dbReference type="InterPro" id="IPR050595">
    <property type="entry name" value="Bact_response_regulator"/>
</dbReference>
<dbReference type="SUPFAM" id="SSF52172">
    <property type="entry name" value="CheY-like"/>
    <property type="match status" value="1"/>
</dbReference>
<name>A0A2M6ITB3_9BACT</name>
<dbReference type="InterPro" id="IPR011006">
    <property type="entry name" value="CheY-like_superfamily"/>
</dbReference>
<dbReference type="PROSITE" id="PS50110">
    <property type="entry name" value="RESPONSE_REGULATORY"/>
    <property type="match status" value="1"/>
</dbReference>
<reference evidence="4 5" key="1">
    <citation type="submission" date="2017-09" db="EMBL/GenBank/DDBJ databases">
        <title>Depth-based differentiation of microbial function through sediment-hosted aquifers and enrichment of novel symbionts in the deep terrestrial subsurface.</title>
        <authorList>
            <person name="Probst A.J."/>
            <person name="Ladd B."/>
            <person name="Jarett J.K."/>
            <person name="Geller-Mcgrath D.E."/>
            <person name="Sieber C.M."/>
            <person name="Emerson J.B."/>
            <person name="Anantharaman K."/>
            <person name="Thomas B.C."/>
            <person name="Malmstrom R."/>
            <person name="Stieglmeier M."/>
            <person name="Klingl A."/>
            <person name="Woyke T."/>
            <person name="Ryan C.M."/>
            <person name="Banfield J.F."/>
        </authorList>
    </citation>
    <scope>NUCLEOTIDE SEQUENCE [LARGE SCALE GENOMIC DNA]</scope>
    <source>
        <strain evidence="4">CG11_big_fil_rev_8_21_14_0_20_36_8</strain>
    </source>
</reference>
<dbReference type="Pfam" id="PF00072">
    <property type="entry name" value="Response_reg"/>
    <property type="match status" value="1"/>
</dbReference>
<proteinExistence type="predicted"/>
<dbReference type="GO" id="GO:0000160">
    <property type="term" value="P:phosphorelay signal transduction system"/>
    <property type="evidence" value="ECO:0007669"/>
    <property type="project" value="InterPro"/>
</dbReference>
<dbReference type="Gene3D" id="3.40.50.2300">
    <property type="match status" value="1"/>
</dbReference>
<dbReference type="EMBL" id="PCVM01000098">
    <property type="protein sequence ID" value="PIQ73143.1"/>
    <property type="molecule type" value="Genomic_DNA"/>
</dbReference>
<dbReference type="PANTHER" id="PTHR44591:SF3">
    <property type="entry name" value="RESPONSE REGULATORY DOMAIN-CONTAINING PROTEIN"/>
    <property type="match status" value="1"/>
</dbReference>
<evidence type="ECO:0000256" key="1">
    <source>
        <dbReference type="ARBA" id="ARBA00022553"/>
    </source>
</evidence>
<evidence type="ECO:0000259" key="3">
    <source>
        <dbReference type="PROSITE" id="PS50110"/>
    </source>
</evidence>
<feature type="domain" description="Response regulatory" evidence="3">
    <location>
        <begin position="2"/>
        <end position="118"/>
    </location>
</feature>
<protein>
    <recommendedName>
        <fullName evidence="3">Response regulatory domain-containing protein</fullName>
    </recommendedName>
</protein>
<feature type="modified residue" description="4-aspartylphosphate" evidence="2">
    <location>
        <position position="51"/>
    </location>
</feature>
<keyword evidence="1 2" id="KW-0597">Phosphoprotein</keyword>
<dbReference type="InterPro" id="IPR001789">
    <property type="entry name" value="Sig_transdc_resp-reg_receiver"/>
</dbReference>
<organism evidence="4 5">
    <name type="scientific">Candidatus Roizmanbacteria bacterium CG11_big_fil_rev_8_21_14_0_20_36_8</name>
    <dbReference type="NCBI Taxonomy" id="1974856"/>
    <lineage>
        <taxon>Bacteria</taxon>
        <taxon>Candidatus Roizmaniibacteriota</taxon>
    </lineage>
</organism>
<dbReference type="PANTHER" id="PTHR44591">
    <property type="entry name" value="STRESS RESPONSE REGULATOR PROTEIN 1"/>
    <property type="match status" value="1"/>
</dbReference>
<evidence type="ECO:0000313" key="5">
    <source>
        <dbReference type="Proteomes" id="UP000231056"/>
    </source>
</evidence>
<dbReference type="AlphaFoldDB" id="A0A2M6ITB3"/>
<evidence type="ECO:0000256" key="2">
    <source>
        <dbReference type="PROSITE-ProRule" id="PRU00169"/>
    </source>
</evidence>
<sequence>MKILIAEDDKFLQNFYKTQLVQHGFDVEVADDGIKAMESMRDQKPDLLMLDLIMPNLDGFGVLTELSKDSILKNIPVMVFSTLGQESDVKKAMDLGAKGYVNKSFFDLDKLLISIQNAIQTK</sequence>
<evidence type="ECO:0000313" key="4">
    <source>
        <dbReference type="EMBL" id="PIQ73143.1"/>
    </source>
</evidence>
<dbReference type="Proteomes" id="UP000231056">
    <property type="component" value="Unassembled WGS sequence"/>
</dbReference>
<accession>A0A2M6ITB3</accession>
<dbReference type="SMART" id="SM00448">
    <property type="entry name" value="REC"/>
    <property type="match status" value="1"/>
</dbReference>